<organism evidence="1 2">
    <name type="scientific">Bugula neritina</name>
    <name type="common">Brown bryozoan</name>
    <name type="synonym">Sertularia neritina</name>
    <dbReference type="NCBI Taxonomy" id="10212"/>
    <lineage>
        <taxon>Eukaryota</taxon>
        <taxon>Metazoa</taxon>
        <taxon>Spiralia</taxon>
        <taxon>Lophotrochozoa</taxon>
        <taxon>Bryozoa</taxon>
        <taxon>Gymnolaemata</taxon>
        <taxon>Cheilostomatida</taxon>
        <taxon>Flustrina</taxon>
        <taxon>Buguloidea</taxon>
        <taxon>Bugulidae</taxon>
        <taxon>Bugula</taxon>
    </lineage>
</organism>
<accession>A0A7J7J6W3</accession>
<reference evidence="1" key="1">
    <citation type="submission" date="2020-06" db="EMBL/GenBank/DDBJ databases">
        <title>Draft genome of Bugula neritina, a colonial animal packing powerful symbionts and potential medicines.</title>
        <authorList>
            <person name="Rayko M."/>
        </authorList>
    </citation>
    <scope>NUCLEOTIDE SEQUENCE [LARGE SCALE GENOMIC DNA]</scope>
    <source>
        <strain evidence="1">Kwan_BN1</strain>
    </source>
</reference>
<dbReference type="Proteomes" id="UP000593567">
    <property type="component" value="Unassembled WGS sequence"/>
</dbReference>
<dbReference type="EMBL" id="VXIV02003023">
    <property type="protein sequence ID" value="KAF6021484.1"/>
    <property type="molecule type" value="Genomic_DNA"/>
</dbReference>
<proteinExistence type="predicted"/>
<dbReference type="AlphaFoldDB" id="A0A7J7J6W3"/>
<protein>
    <submittedName>
        <fullName evidence="1">Uncharacterized protein</fullName>
    </submittedName>
</protein>
<keyword evidence="2" id="KW-1185">Reference proteome</keyword>
<comment type="caution">
    <text evidence="1">The sequence shown here is derived from an EMBL/GenBank/DDBJ whole genome shotgun (WGS) entry which is preliminary data.</text>
</comment>
<sequence length="83" mass="9330">MVALVGRSLSGKTSLIYAISFDEIFYPMIYTSNYPLSHSTMEIFSWVVNERKHLCGSMVALVGRSLSGKTSLIYTIMNFDEPL</sequence>
<name>A0A7J7J6W3_BUGNE</name>
<evidence type="ECO:0000313" key="1">
    <source>
        <dbReference type="EMBL" id="KAF6021484.1"/>
    </source>
</evidence>
<gene>
    <name evidence="1" type="ORF">EB796_020207</name>
</gene>
<evidence type="ECO:0000313" key="2">
    <source>
        <dbReference type="Proteomes" id="UP000593567"/>
    </source>
</evidence>